<keyword evidence="3" id="KW-0012">Acyltransferase</keyword>
<dbReference type="RefSeq" id="WP_354546901.1">
    <property type="nucleotide sequence ID" value="NZ_JBEPSD010000001.1"/>
</dbReference>
<evidence type="ECO:0000256" key="1">
    <source>
        <dbReference type="ARBA" id="ARBA00006547"/>
    </source>
</evidence>
<dbReference type="InterPro" id="IPR001447">
    <property type="entry name" value="Arylamine_N-AcTrfase"/>
</dbReference>
<keyword evidence="3" id="KW-0808">Transferase</keyword>
<dbReference type="Proteomes" id="UP001549251">
    <property type="component" value="Unassembled WGS sequence"/>
</dbReference>
<dbReference type="InterPro" id="IPR038765">
    <property type="entry name" value="Papain-like_cys_pep_sf"/>
</dbReference>
<organism evidence="3 4">
    <name type="scientific">Rhodanobacter soli</name>
    <dbReference type="NCBI Taxonomy" id="590609"/>
    <lineage>
        <taxon>Bacteria</taxon>
        <taxon>Pseudomonadati</taxon>
        <taxon>Pseudomonadota</taxon>
        <taxon>Gammaproteobacteria</taxon>
        <taxon>Lysobacterales</taxon>
        <taxon>Rhodanobacteraceae</taxon>
        <taxon>Rhodanobacter</taxon>
    </lineage>
</organism>
<comment type="similarity">
    <text evidence="1 2">Belongs to the arylamine N-acetyltransferase family.</text>
</comment>
<dbReference type="GO" id="GO:0046990">
    <property type="term" value="F:N-hydroxyarylamine O-acetyltransferase activity"/>
    <property type="evidence" value="ECO:0007669"/>
    <property type="project" value="UniProtKB-EC"/>
</dbReference>
<dbReference type="PANTHER" id="PTHR11786">
    <property type="entry name" value="N-HYDROXYARYLAMINE O-ACETYLTRANSFERASE"/>
    <property type="match status" value="1"/>
</dbReference>
<dbReference type="Gene3D" id="2.40.128.150">
    <property type="entry name" value="Cysteine proteinases"/>
    <property type="match status" value="1"/>
</dbReference>
<evidence type="ECO:0000256" key="2">
    <source>
        <dbReference type="RuleBase" id="RU003452"/>
    </source>
</evidence>
<comment type="caution">
    <text evidence="3">The sequence shown here is derived from an EMBL/GenBank/DDBJ whole genome shotgun (WGS) entry which is preliminary data.</text>
</comment>
<dbReference type="Pfam" id="PF00797">
    <property type="entry name" value="Acetyltransf_2"/>
    <property type="match status" value="1"/>
</dbReference>
<sequence length="271" mass="30544">MHGSIDLDAYLRRVGWRAAVAADLATLRGLAVAHVATIPFENLNPLLGLPVELDPAALQQKLVHDGRGGYCFEQNLLFAEVLRTIGFEVSGLIARVLWQHPEDAVTAQTHMLLRVELDGESWLTDVGFGGQVLTGALRLQADVEQPTGHEPFRLVVRDGDWRMQSLVRGQWLSLYRFDLRPSQLIDYVVANHYVSTHPASRFPSNLIAARTTADRRMSLLNHEYTVRRLGQEPERHSLRDSAAIRRVLEEEFLLRLPVHADLDRRLDSLPG</sequence>
<dbReference type="PANTHER" id="PTHR11786:SF0">
    <property type="entry name" value="ARYLAMINE N-ACETYLTRANSFERASE 4-RELATED"/>
    <property type="match status" value="1"/>
</dbReference>
<evidence type="ECO:0000313" key="3">
    <source>
        <dbReference type="EMBL" id="MET4568058.1"/>
    </source>
</evidence>
<protein>
    <submittedName>
        <fullName evidence="3">N-hydroxyarylamine O-acetyltransferase</fullName>
        <ecNumber evidence="3">2.3.1.118</ecNumber>
    </submittedName>
</protein>
<name>A0ABV2PT82_9GAMM</name>
<dbReference type="EC" id="2.3.1.118" evidence="3"/>
<keyword evidence="4" id="KW-1185">Reference proteome</keyword>
<dbReference type="EMBL" id="JBEPSD010000001">
    <property type="protein sequence ID" value="MET4568058.1"/>
    <property type="molecule type" value="Genomic_DNA"/>
</dbReference>
<dbReference type="Gene3D" id="3.30.2140.10">
    <property type="entry name" value="Arylamine N-acetyltransferase"/>
    <property type="match status" value="1"/>
</dbReference>
<gene>
    <name evidence="3" type="ORF">ABIE04_000385</name>
</gene>
<dbReference type="PRINTS" id="PR01543">
    <property type="entry name" value="ANATRNSFRASE"/>
</dbReference>
<reference evidence="3 4" key="1">
    <citation type="submission" date="2024-06" db="EMBL/GenBank/DDBJ databases">
        <title>Sorghum-associated microbial communities from plants grown in Nebraska, USA.</title>
        <authorList>
            <person name="Schachtman D."/>
        </authorList>
    </citation>
    <scope>NUCLEOTIDE SEQUENCE [LARGE SCALE GENOMIC DNA]</scope>
    <source>
        <strain evidence="3 4">1757</strain>
    </source>
</reference>
<evidence type="ECO:0000313" key="4">
    <source>
        <dbReference type="Proteomes" id="UP001549251"/>
    </source>
</evidence>
<proteinExistence type="inferred from homology"/>
<accession>A0ABV2PT82</accession>
<dbReference type="SUPFAM" id="SSF54001">
    <property type="entry name" value="Cysteine proteinases"/>
    <property type="match status" value="1"/>
</dbReference>